<comment type="caution">
    <text evidence="2">The sequence shown here is derived from an EMBL/GenBank/DDBJ whole genome shotgun (WGS) entry which is preliminary data.</text>
</comment>
<sequence length="617" mass="65410">LAGRLADGGGVGALEAAFGDGDDTPPPRQAVTFIGPIGTKNWSGALTRDLSRLLPMLAVPPVLSPSDGHVTPTIDIWHDVDESVRWRPRDGSFGESGAGGLWRERPRPADVLRAIEGLGGPDGGGDREVYLHSIVEAGRGSPGKEGGDAAPFLDGDVVRRISGGGVEPVVFPDESGTVSREDGDSALGLVARIKASLDGSGRMRLPLVVSPDLACWEAFRSSGDFVLVEDAEYAIRNGPEGCITADGRAVPAATLTTDEVNPTGAGNAFSGAYFACRAAGRDVDESSIVAGAVGAVFCEHPHMPPWSWATLRRIAEAARDIEAKLDGRNGRCVAGQRVIHTRGNHRALPASLPHSPAQSCGDRARDEDRPVRPSRYPRRDLLAQYHVLLAPGDQLRRRRGGVPPPAAPDGGGHGQGEGSHGRTAASDDGGVLVGVAARLDGAHPNQTTALPPRSVTVPTTPRLGSGASMGGSVTQNGMTFTAIIILCESGACIQGTGGPCGLWWWRRRQARGERAEAQSDALDKGDKLTSRGGFEVKSRQDFEPNLVLAKYSSCVFIPKETSWIFITKTLLHPKWTSRRPLSASSLVSLCRVHVLIILSKTNPEKTYVRRNTDVYIR</sequence>
<name>K0SYB2_THAOC</name>
<feature type="compositionally biased region" description="Basic and acidic residues" evidence="1">
    <location>
        <begin position="362"/>
        <end position="377"/>
    </location>
</feature>
<dbReference type="SUPFAM" id="SSF53613">
    <property type="entry name" value="Ribokinase-like"/>
    <property type="match status" value="1"/>
</dbReference>
<dbReference type="Gene3D" id="3.40.1190.20">
    <property type="match status" value="1"/>
</dbReference>
<accession>K0SYB2</accession>
<gene>
    <name evidence="2" type="ORF">THAOC_16181</name>
</gene>
<evidence type="ECO:0000256" key="1">
    <source>
        <dbReference type="SAM" id="MobiDB-lite"/>
    </source>
</evidence>
<feature type="non-terminal residue" evidence="2">
    <location>
        <position position="1"/>
    </location>
</feature>
<proteinExistence type="predicted"/>
<organism evidence="2 3">
    <name type="scientific">Thalassiosira oceanica</name>
    <name type="common">Marine diatom</name>
    <dbReference type="NCBI Taxonomy" id="159749"/>
    <lineage>
        <taxon>Eukaryota</taxon>
        <taxon>Sar</taxon>
        <taxon>Stramenopiles</taxon>
        <taxon>Ochrophyta</taxon>
        <taxon>Bacillariophyta</taxon>
        <taxon>Coscinodiscophyceae</taxon>
        <taxon>Thalassiosirophycidae</taxon>
        <taxon>Thalassiosirales</taxon>
        <taxon>Thalassiosiraceae</taxon>
        <taxon>Thalassiosira</taxon>
    </lineage>
</organism>
<feature type="region of interest" description="Disordered" evidence="1">
    <location>
        <begin position="392"/>
        <end position="427"/>
    </location>
</feature>
<keyword evidence="3" id="KW-1185">Reference proteome</keyword>
<dbReference type="EMBL" id="AGNL01018392">
    <property type="protein sequence ID" value="EJK63177.1"/>
    <property type="molecule type" value="Genomic_DNA"/>
</dbReference>
<feature type="compositionally biased region" description="Gly residues" evidence="1">
    <location>
        <begin position="409"/>
        <end position="418"/>
    </location>
</feature>
<evidence type="ECO:0000313" key="3">
    <source>
        <dbReference type="Proteomes" id="UP000266841"/>
    </source>
</evidence>
<feature type="region of interest" description="Disordered" evidence="1">
    <location>
        <begin position="343"/>
        <end position="377"/>
    </location>
</feature>
<dbReference type="Proteomes" id="UP000266841">
    <property type="component" value="Unassembled WGS sequence"/>
</dbReference>
<dbReference type="AlphaFoldDB" id="K0SYB2"/>
<reference evidence="2 3" key="1">
    <citation type="journal article" date="2012" name="Genome Biol.">
        <title>Genome and low-iron response of an oceanic diatom adapted to chronic iron limitation.</title>
        <authorList>
            <person name="Lommer M."/>
            <person name="Specht M."/>
            <person name="Roy A.S."/>
            <person name="Kraemer L."/>
            <person name="Andreson R."/>
            <person name="Gutowska M.A."/>
            <person name="Wolf J."/>
            <person name="Bergner S.V."/>
            <person name="Schilhabel M.B."/>
            <person name="Klostermeier U.C."/>
            <person name="Beiko R.G."/>
            <person name="Rosenstiel P."/>
            <person name="Hippler M."/>
            <person name="Laroche J."/>
        </authorList>
    </citation>
    <scope>NUCLEOTIDE SEQUENCE [LARGE SCALE GENOMIC DNA]</scope>
    <source>
        <strain evidence="2 3">CCMP1005</strain>
    </source>
</reference>
<dbReference type="OrthoDB" id="48931at2759"/>
<evidence type="ECO:0000313" key="2">
    <source>
        <dbReference type="EMBL" id="EJK63177.1"/>
    </source>
</evidence>
<protein>
    <submittedName>
        <fullName evidence="2">Uncharacterized protein</fullName>
    </submittedName>
</protein>
<dbReference type="InterPro" id="IPR029056">
    <property type="entry name" value="Ribokinase-like"/>
</dbReference>
<dbReference type="eggNOG" id="ENOG502T76P">
    <property type="taxonomic scope" value="Eukaryota"/>
</dbReference>